<keyword evidence="4 7" id="KW-0812">Transmembrane</keyword>
<evidence type="ECO:0000313" key="9">
    <source>
        <dbReference type="EMBL" id="CAB4819824.1"/>
    </source>
</evidence>
<dbReference type="Pfam" id="PF06808">
    <property type="entry name" value="DctM"/>
    <property type="match status" value="1"/>
</dbReference>
<evidence type="ECO:0000256" key="7">
    <source>
        <dbReference type="SAM" id="Phobius"/>
    </source>
</evidence>
<protein>
    <submittedName>
        <fullName evidence="9">Unannotated protein</fullName>
    </submittedName>
</protein>
<dbReference type="InterPro" id="IPR004681">
    <property type="entry name" value="TRAP_DctM"/>
</dbReference>
<feature type="transmembrane region" description="Helical" evidence="7">
    <location>
        <begin position="248"/>
        <end position="266"/>
    </location>
</feature>
<dbReference type="PANTHER" id="PTHR33362:SF5">
    <property type="entry name" value="C4-DICARBOXYLATE TRAP TRANSPORTER LARGE PERMEASE PROTEIN DCTM"/>
    <property type="match status" value="1"/>
</dbReference>
<evidence type="ECO:0000256" key="3">
    <source>
        <dbReference type="ARBA" id="ARBA00022519"/>
    </source>
</evidence>
<feature type="domain" description="TRAP C4-dicarboxylate transport system permease DctM subunit" evidence="8">
    <location>
        <begin position="12"/>
        <end position="422"/>
    </location>
</feature>
<feature type="transmembrane region" description="Helical" evidence="7">
    <location>
        <begin position="6"/>
        <end position="38"/>
    </location>
</feature>
<feature type="transmembrane region" description="Helical" evidence="7">
    <location>
        <begin position="349"/>
        <end position="370"/>
    </location>
</feature>
<feature type="transmembrane region" description="Helical" evidence="7">
    <location>
        <begin position="140"/>
        <end position="164"/>
    </location>
</feature>
<evidence type="ECO:0000256" key="2">
    <source>
        <dbReference type="ARBA" id="ARBA00022475"/>
    </source>
</evidence>
<dbReference type="GO" id="GO:0022857">
    <property type="term" value="F:transmembrane transporter activity"/>
    <property type="evidence" value="ECO:0007669"/>
    <property type="project" value="TreeGrafter"/>
</dbReference>
<evidence type="ECO:0000256" key="6">
    <source>
        <dbReference type="ARBA" id="ARBA00023136"/>
    </source>
</evidence>
<feature type="transmembrane region" description="Helical" evidence="7">
    <location>
        <begin position="176"/>
        <end position="200"/>
    </location>
</feature>
<evidence type="ECO:0000259" key="8">
    <source>
        <dbReference type="Pfam" id="PF06808"/>
    </source>
</evidence>
<keyword evidence="2" id="KW-1003">Cell membrane</keyword>
<feature type="transmembrane region" description="Helical" evidence="7">
    <location>
        <begin position="221"/>
        <end position="242"/>
    </location>
</feature>
<dbReference type="EMBL" id="CAFABI010000008">
    <property type="protein sequence ID" value="CAB4819824.1"/>
    <property type="molecule type" value="Genomic_DNA"/>
</dbReference>
<evidence type="ECO:0000256" key="5">
    <source>
        <dbReference type="ARBA" id="ARBA00022989"/>
    </source>
</evidence>
<dbReference type="PANTHER" id="PTHR33362">
    <property type="entry name" value="SIALIC ACID TRAP TRANSPORTER PERMEASE PROTEIN SIAT-RELATED"/>
    <property type="match status" value="1"/>
</dbReference>
<feature type="transmembrane region" description="Helical" evidence="7">
    <location>
        <begin position="406"/>
        <end position="427"/>
    </location>
</feature>
<name>A0A6J6ZGP6_9ZZZZ</name>
<keyword evidence="5 7" id="KW-1133">Transmembrane helix</keyword>
<accession>A0A6J6ZGP6</accession>
<proteinExistence type="predicted"/>
<organism evidence="9">
    <name type="scientific">freshwater metagenome</name>
    <dbReference type="NCBI Taxonomy" id="449393"/>
    <lineage>
        <taxon>unclassified sequences</taxon>
        <taxon>metagenomes</taxon>
        <taxon>ecological metagenomes</taxon>
    </lineage>
</organism>
<feature type="transmembrane region" description="Helical" evidence="7">
    <location>
        <begin position="59"/>
        <end position="79"/>
    </location>
</feature>
<feature type="transmembrane region" description="Helical" evidence="7">
    <location>
        <begin position="278"/>
        <end position="299"/>
    </location>
</feature>
<keyword evidence="3" id="KW-0997">Cell inner membrane</keyword>
<gene>
    <name evidence="9" type="ORF">UFOPK3197_00126</name>
</gene>
<feature type="transmembrane region" description="Helical" evidence="7">
    <location>
        <begin position="319"/>
        <end position="337"/>
    </location>
</feature>
<dbReference type="GO" id="GO:0005886">
    <property type="term" value="C:plasma membrane"/>
    <property type="evidence" value="ECO:0007669"/>
    <property type="project" value="UniProtKB-SubCell"/>
</dbReference>
<feature type="transmembrane region" description="Helical" evidence="7">
    <location>
        <begin position="99"/>
        <end position="128"/>
    </location>
</feature>
<dbReference type="NCBIfam" id="TIGR00786">
    <property type="entry name" value="dctM"/>
    <property type="match status" value="1"/>
</dbReference>
<evidence type="ECO:0000256" key="1">
    <source>
        <dbReference type="ARBA" id="ARBA00004429"/>
    </source>
</evidence>
<dbReference type="AlphaFoldDB" id="A0A6J6ZGP6"/>
<dbReference type="PIRSF" id="PIRSF006066">
    <property type="entry name" value="HI0050"/>
    <property type="match status" value="1"/>
</dbReference>
<dbReference type="InterPro" id="IPR010656">
    <property type="entry name" value="DctM"/>
</dbReference>
<reference evidence="9" key="1">
    <citation type="submission" date="2020-05" db="EMBL/GenBank/DDBJ databases">
        <authorList>
            <person name="Chiriac C."/>
            <person name="Salcher M."/>
            <person name="Ghai R."/>
            <person name="Kavagutti S V."/>
        </authorList>
    </citation>
    <scope>NUCLEOTIDE SEQUENCE</scope>
</reference>
<sequence>MGWESLLALSIILITVLLLSGVWIPFAIGITGLVLLVAKGGISELNALGLTVWGGTNSFMLTSLPLFVFMAEILIVSGVGQRFYDGLAKLTWRLPGGLLQSNIAGCAMFAAISGSSVATAASIGSVALPQLKSRGYDIRMATGSLAAGGTLGILIPPSGAMILYGTFTETSIVKLFLAGIIPGLLLAAIFMVYIGIRATVSPGLAPRDEIKQSWRQVFSEFVKLLPFIGLIGAVLGSMYAGLATPTEAAAIGATAGILISAKWGNFSFRILWDAASRSVGSSCTILLIVAMAFIFSYAINNAQIGTKLADALIAQKLDRVGFLIAIYVMYAILGCIMDSVGMIMITVPLLFPTIVALGIDPIWFGILLVLQVELGQITPPFGINLFVVQGIAKCKLGDVIIGCIPYFFIFIAYVVLITVYPDIVLWLPKLASK</sequence>
<evidence type="ECO:0000256" key="4">
    <source>
        <dbReference type="ARBA" id="ARBA00022692"/>
    </source>
</evidence>
<comment type="subcellular location">
    <subcellularLocation>
        <location evidence="1">Cell inner membrane</location>
        <topology evidence="1">Multi-pass membrane protein</topology>
    </subcellularLocation>
</comment>
<keyword evidence="6 7" id="KW-0472">Membrane</keyword>